<evidence type="ECO:0000256" key="2">
    <source>
        <dbReference type="ARBA" id="ARBA00022642"/>
    </source>
</evidence>
<comment type="similarity">
    <text evidence="1">Belongs to the isochorismatase family.</text>
</comment>
<dbReference type="EC" id="3.5.1.19" evidence="6"/>
<organism evidence="9 10">
    <name type="scientific">Cellulomonas xylanilytica</name>
    <dbReference type="NCBI Taxonomy" id="233583"/>
    <lineage>
        <taxon>Bacteria</taxon>
        <taxon>Bacillati</taxon>
        <taxon>Actinomycetota</taxon>
        <taxon>Actinomycetes</taxon>
        <taxon>Micrococcales</taxon>
        <taxon>Cellulomonadaceae</taxon>
        <taxon>Cellulomonas</taxon>
    </lineage>
</organism>
<keyword evidence="3" id="KW-0479">Metal-binding</keyword>
<evidence type="ECO:0000256" key="6">
    <source>
        <dbReference type="ARBA" id="ARBA00039017"/>
    </source>
</evidence>
<dbReference type="PANTHER" id="PTHR11080">
    <property type="entry name" value="PYRAZINAMIDASE/NICOTINAMIDASE"/>
    <property type="match status" value="1"/>
</dbReference>
<dbReference type="AlphaFoldDB" id="A0A510V5G4"/>
<feature type="domain" description="Isochorismatase-like" evidence="8">
    <location>
        <begin position="5"/>
        <end position="195"/>
    </location>
</feature>
<accession>A0A510V5G4</accession>
<gene>
    <name evidence="9" type="primary">pncA</name>
    <name evidence="9" type="ORF">CXY01_26240</name>
</gene>
<dbReference type="InterPro" id="IPR000868">
    <property type="entry name" value="Isochorismatase-like_dom"/>
</dbReference>
<dbReference type="Proteomes" id="UP000321118">
    <property type="component" value="Unassembled WGS sequence"/>
</dbReference>
<dbReference type="GO" id="GO:0008936">
    <property type="term" value="F:nicotinamidase activity"/>
    <property type="evidence" value="ECO:0007669"/>
    <property type="project" value="UniProtKB-EC"/>
</dbReference>
<dbReference type="InterPro" id="IPR052347">
    <property type="entry name" value="Isochorismatase_Nicotinamidase"/>
</dbReference>
<comment type="caution">
    <text evidence="9">The sequence shown here is derived from an EMBL/GenBank/DDBJ whole genome shotgun (WGS) entry which is preliminary data.</text>
</comment>
<dbReference type="Pfam" id="PF00857">
    <property type="entry name" value="Isochorismatase"/>
    <property type="match status" value="1"/>
</dbReference>
<evidence type="ECO:0000256" key="1">
    <source>
        <dbReference type="ARBA" id="ARBA00006336"/>
    </source>
</evidence>
<keyword evidence="4" id="KW-0378">Hydrolase</keyword>
<evidence type="ECO:0000259" key="8">
    <source>
        <dbReference type="Pfam" id="PF00857"/>
    </source>
</evidence>
<evidence type="ECO:0000256" key="4">
    <source>
        <dbReference type="ARBA" id="ARBA00022801"/>
    </source>
</evidence>
<dbReference type="EMBL" id="BJUB01000008">
    <property type="protein sequence ID" value="GEK22104.1"/>
    <property type="molecule type" value="Genomic_DNA"/>
</dbReference>
<sequence>MSTRALIVVDVQNDFCEGGALAVDGGSAVARAVTGYLADQADRYAMVVATRDWHAPLPDTNAGHFAVDAPPDFVTTWPVHCVAGTPGAEYHPDLALPPGTVHVRKGQSRQDYSGFEGDVVDASGSLADVLTAAGVTDVDVVGLATDHCVTATASDAVSAGFTATVLLDLTAAVALPTTLRAVARLADEGVTLTASDAG</sequence>
<evidence type="ECO:0000256" key="3">
    <source>
        <dbReference type="ARBA" id="ARBA00022723"/>
    </source>
</evidence>
<evidence type="ECO:0000313" key="10">
    <source>
        <dbReference type="Proteomes" id="UP000321118"/>
    </source>
</evidence>
<keyword evidence="10" id="KW-1185">Reference proteome</keyword>
<dbReference type="SUPFAM" id="SSF52499">
    <property type="entry name" value="Isochorismatase-like hydrolases"/>
    <property type="match status" value="1"/>
</dbReference>
<dbReference type="GO" id="GO:0019363">
    <property type="term" value="P:pyridine nucleotide biosynthetic process"/>
    <property type="evidence" value="ECO:0007669"/>
    <property type="project" value="UniProtKB-KW"/>
</dbReference>
<evidence type="ECO:0000256" key="5">
    <source>
        <dbReference type="ARBA" id="ARBA00037900"/>
    </source>
</evidence>
<reference evidence="9 10" key="1">
    <citation type="submission" date="2019-07" db="EMBL/GenBank/DDBJ databases">
        <title>Whole genome shotgun sequence of Cellulomonas xylanilytica NBRC 101102.</title>
        <authorList>
            <person name="Hosoyama A."/>
            <person name="Uohara A."/>
            <person name="Ohji S."/>
            <person name="Ichikawa N."/>
        </authorList>
    </citation>
    <scope>NUCLEOTIDE SEQUENCE [LARGE SCALE GENOMIC DNA]</scope>
    <source>
        <strain evidence="9 10">NBRC 101102</strain>
    </source>
</reference>
<evidence type="ECO:0000313" key="9">
    <source>
        <dbReference type="EMBL" id="GEK22104.1"/>
    </source>
</evidence>
<comment type="pathway">
    <text evidence="5">Cofactor biosynthesis; nicotinate biosynthesis; nicotinate from nicotinamide: step 1/1.</text>
</comment>
<dbReference type="OrthoDB" id="9791276at2"/>
<dbReference type="PANTHER" id="PTHR11080:SF2">
    <property type="entry name" value="LD05707P"/>
    <property type="match status" value="1"/>
</dbReference>
<name>A0A510V5G4_9CELL</name>
<evidence type="ECO:0000256" key="7">
    <source>
        <dbReference type="ARBA" id="ARBA00043224"/>
    </source>
</evidence>
<dbReference type="RefSeq" id="WP_146927896.1">
    <property type="nucleotide sequence ID" value="NZ_BJUB01000008.1"/>
</dbReference>
<proteinExistence type="inferred from homology"/>
<keyword evidence="2" id="KW-0662">Pyridine nucleotide biosynthesis</keyword>
<dbReference type="Gene3D" id="3.40.50.850">
    <property type="entry name" value="Isochorismatase-like"/>
    <property type="match status" value="1"/>
</dbReference>
<dbReference type="GO" id="GO:0046872">
    <property type="term" value="F:metal ion binding"/>
    <property type="evidence" value="ECO:0007669"/>
    <property type="project" value="UniProtKB-KW"/>
</dbReference>
<protein>
    <recommendedName>
        <fullName evidence="6">nicotinamidase</fullName>
        <ecNumber evidence="6">3.5.1.19</ecNumber>
    </recommendedName>
    <alternativeName>
        <fullName evidence="7">Nicotinamide deamidase</fullName>
    </alternativeName>
</protein>
<dbReference type="InterPro" id="IPR036380">
    <property type="entry name" value="Isochorismatase-like_sf"/>
</dbReference>